<accession>A0A7D0NGB2</accession>
<keyword evidence="2" id="KW-1185">Reference proteome</keyword>
<evidence type="ECO:0000313" key="2">
    <source>
        <dbReference type="Proteomes" id="UP000509770"/>
    </source>
</evidence>
<evidence type="ECO:0000313" key="1">
    <source>
        <dbReference type="EMBL" id="QEM42999.1"/>
    </source>
</evidence>
<organism evidence="1 2">
    <name type="scientific">Escherichia phage vB_EcoM_4HA13</name>
    <dbReference type="NCBI Taxonomy" id="2601675"/>
    <lineage>
        <taxon>Viruses</taxon>
        <taxon>Duplodnaviria</taxon>
        <taxon>Heunggongvirae</taxon>
        <taxon>Uroviricota</taxon>
        <taxon>Caudoviricetes</taxon>
        <taxon>Chaseviridae</taxon>
        <taxon>Cleopatravirinae</taxon>
        <taxon>Sabourvirus</taxon>
        <taxon>Sabourvirus sv4HA13</taxon>
    </lineage>
</organism>
<reference evidence="1" key="1">
    <citation type="submission" date="2019-07" db="EMBL/GenBank/DDBJ databases">
        <authorList>
            <person name="Lin J."/>
            <person name="Cucic S."/>
            <person name="Klem A."/>
            <person name="Kropinski A."/>
            <person name="Anany H."/>
        </authorList>
    </citation>
    <scope>NUCLEOTIDE SEQUENCE [LARGE SCALE GENOMIC DNA]</scope>
</reference>
<name>A0A7D0NGB2_9CAUD</name>
<protein>
    <submittedName>
        <fullName evidence="1">Uncharacterized protein</fullName>
    </submittedName>
</protein>
<proteinExistence type="predicted"/>
<dbReference type="EMBL" id="MN136198">
    <property type="protein sequence ID" value="QEM42999.1"/>
    <property type="molecule type" value="Genomic_DNA"/>
</dbReference>
<dbReference type="Proteomes" id="UP000509770">
    <property type="component" value="Segment"/>
</dbReference>
<gene>
    <name evidence="1" type="ORF">AC4HA13_0028</name>
</gene>
<sequence>MAFEQDKEIALETCKQWLEDNDAAYLAKEDVIIFWTHFNPESKRGEWSRYKMKEACRVIKATRAGFAAMRFIKPELIMMAAQETERAYKQSVKSRSTVPSEFFNLERSGHFNNLEMLTMCMLQELVGRGWNVEAICLGKLMKKLFETKGFTSPSRMLRWKLLRAVAEEAGVVIRDRTNRITVTGVGRFVAIQIEGVNDSIKVEFTVEETQDLITESVKRFNLI</sequence>